<comment type="caution">
    <text evidence="4">The sequence shown here is derived from an EMBL/GenBank/DDBJ whole genome shotgun (WGS) entry which is preliminary data.</text>
</comment>
<evidence type="ECO:0000256" key="2">
    <source>
        <dbReference type="SAM" id="MobiDB-lite"/>
    </source>
</evidence>
<name>A0A8X6UG34_NEPPI</name>
<dbReference type="InterPro" id="IPR021109">
    <property type="entry name" value="Peptidase_aspartic_dom_sf"/>
</dbReference>
<dbReference type="AlphaFoldDB" id="A0A8X6UG34"/>
<evidence type="ECO:0000259" key="3">
    <source>
        <dbReference type="PROSITE" id="PS50175"/>
    </source>
</evidence>
<dbReference type="EMBL" id="BMAW01124171">
    <property type="protein sequence ID" value="GFU06632.1"/>
    <property type="molecule type" value="Genomic_DNA"/>
</dbReference>
<protein>
    <recommendedName>
        <fullName evidence="3">Peptidase A2 domain-containing protein</fullName>
    </recommendedName>
</protein>
<dbReference type="InterPro" id="IPR001969">
    <property type="entry name" value="Aspartic_peptidase_AS"/>
</dbReference>
<dbReference type="Proteomes" id="UP000887013">
    <property type="component" value="Unassembled WGS sequence"/>
</dbReference>
<dbReference type="Gene3D" id="2.40.70.10">
    <property type="entry name" value="Acid Proteases"/>
    <property type="match status" value="1"/>
</dbReference>
<dbReference type="PROSITE" id="PS00141">
    <property type="entry name" value="ASP_PROTEASE"/>
    <property type="match status" value="1"/>
</dbReference>
<feature type="region of interest" description="Disordered" evidence="2">
    <location>
        <begin position="259"/>
        <end position="316"/>
    </location>
</feature>
<evidence type="ECO:0000256" key="1">
    <source>
        <dbReference type="ARBA" id="ARBA00022801"/>
    </source>
</evidence>
<sequence>FDHYDALLPEEQSEIEEFEEQYFEIKVKHLSAVDALNGSSIVNSSAITPENCIMNELSPRETKLMKSPCNTVQGQNISFLPTAKGHDCAVLLDSGSDATYISESLINKLRIKRTNACINIKGLGCSESAVTCCSACLNIAPKYGSDKKYLQIDAFILNKLMSNLTTKQMDEKDLNYLYSTKFADLKFSIPKKIDLANYFFSCLLPGQIIKSVNDRIAQNTIFGCVVSNKMKITGNATHKFNSFQISLSCNDSIVYPHASNPDNSNGKTFDLHSTYKDGSQISRPAKRRHRNRGLDSSKNENIRVAEPSPIPSPKRALWYQNPKVTGQSSSHETTDMPTQQNFRGRTSATGCLLSSSGAGASRCNTSIGDAPFRLCSRFTKFGIE</sequence>
<feature type="region of interest" description="Disordered" evidence="2">
    <location>
        <begin position="323"/>
        <end position="342"/>
    </location>
</feature>
<dbReference type="PROSITE" id="PS50175">
    <property type="entry name" value="ASP_PROT_RETROV"/>
    <property type="match status" value="1"/>
</dbReference>
<keyword evidence="1" id="KW-0378">Hydrolase</keyword>
<proteinExistence type="predicted"/>
<reference evidence="4" key="1">
    <citation type="submission" date="2020-08" db="EMBL/GenBank/DDBJ databases">
        <title>Multicomponent nature underlies the extraordinary mechanical properties of spider dragline silk.</title>
        <authorList>
            <person name="Kono N."/>
            <person name="Nakamura H."/>
            <person name="Mori M."/>
            <person name="Yoshida Y."/>
            <person name="Ohtoshi R."/>
            <person name="Malay A.D."/>
            <person name="Moran D.A.P."/>
            <person name="Tomita M."/>
            <person name="Numata K."/>
            <person name="Arakawa K."/>
        </authorList>
    </citation>
    <scope>NUCLEOTIDE SEQUENCE</scope>
</reference>
<keyword evidence="5" id="KW-1185">Reference proteome</keyword>
<dbReference type="InterPro" id="IPR001995">
    <property type="entry name" value="Peptidase_A2_cat"/>
</dbReference>
<dbReference type="GO" id="GO:0006508">
    <property type="term" value="P:proteolysis"/>
    <property type="evidence" value="ECO:0007669"/>
    <property type="project" value="InterPro"/>
</dbReference>
<feature type="compositionally biased region" description="Basic and acidic residues" evidence="2">
    <location>
        <begin position="292"/>
        <end position="303"/>
    </location>
</feature>
<dbReference type="OrthoDB" id="6431140at2759"/>
<feature type="non-terminal residue" evidence="4">
    <location>
        <position position="1"/>
    </location>
</feature>
<evidence type="ECO:0000313" key="4">
    <source>
        <dbReference type="EMBL" id="GFU06632.1"/>
    </source>
</evidence>
<accession>A0A8X6UG34</accession>
<feature type="domain" description="Peptidase A2" evidence="3">
    <location>
        <begin position="88"/>
        <end position="124"/>
    </location>
</feature>
<dbReference type="GO" id="GO:0004190">
    <property type="term" value="F:aspartic-type endopeptidase activity"/>
    <property type="evidence" value="ECO:0007669"/>
    <property type="project" value="InterPro"/>
</dbReference>
<organism evidence="4 5">
    <name type="scientific">Nephila pilipes</name>
    <name type="common">Giant wood spider</name>
    <name type="synonym">Nephila maculata</name>
    <dbReference type="NCBI Taxonomy" id="299642"/>
    <lineage>
        <taxon>Eukaryota</taxon>
        <taxon>Metazoa</taxon>
        <taxon>Ecdysozoa</taxon>
        <taxon>Arthropoda</taxon>
        <taxon>Chelicerata</taxon>
        <taxon>Arachnida</taxon>
        <taxon>Araneae</taxon>
        <taxon>Araneomorphae</taxon>
        <taxon>Entelegynae</taxon>
        <taxon>Araneoidea</taxon>
        <taxon>Nephilidae</taxon>
        <taxon>Nephila</taxon>
    </lineage>
</organism>
<evidence type="ECO:0000313" key="5">
    <source>
        <dbReference type="Proteomes" id="UP000887013"/>
    </source>
</evidence>
<gene>
    <name evidence="4" type="ORF">NPIL_458061</name>
</gene>